<keyword evidence="2" id="KW-0472">Membrane</keyword>
<dbReference type="STRING" id="796604.A0A2X0NWW9"/>
<protein>
    <submittedName>
        <fullName evidence="3">BQ5605_C002g01684 protein</fullName>
    </submittedName>
</protein>
<feature type="compositionally biased region" description="Polar residues" evidence="1">
    <location>
        <begin position="248"/>
        <end position="258"/>
    </location>
</feature>
<feature type="transmembrane region" description="Helical" evidence="2">
    <location>
        <begin position="116"/>
        <end position="138"/>
    </location>
</feature>
<feature type="compositionally biased region" description="Low complexity" evidence="1">
    <location>
        <begin position="230"/>
        <end position="247"/>
    </location>
</feature>
<evidence type="ECO:0000313" key="4">
    <source>
        <dbReference type="Proteomes" id="UP000249464"/>
    </source>
</evidence>
<dbReference type="AlphaFoldDB" id="A0A2X0NWW9"/>
<evidence type="ECO:0000256" key="2">
    <source>
        <dbReference type="SAM" id="Phobius"/>
    </source>
</evidence>
<keyword evidence="2" id="KW-0812">Transmembrane</keyword>
<organism evidence="3 4">
    <name type="scientific">Microbotryum silenes-dioicae</name>
    <dbReference type="NCBI Taxonomy" id="796604"/>
    <lineage>
        <taxon>Eukaryota</taxon>
        <taxon>Fungi</taxon>
        <taxon>Dikarya</taxon>
        <taxon>Basidiomycota</taxon>
        <taxon>Pucciniomycotina</taxon>
        <taxon>Microbotryomycetes</taxon>
        <taxon>Microbotryales</taxon>
        <taxon>Microbotryaceae</taxon>
        <taxon>Microbotryum</taxon>
    </lineage>
</organism>
<proteinExistence type="predicted"/>
<name>A0A2X0NWW9_9BASI</name>
<accession>A0A2X0NWW9</accession>
<keyword evidence="2" id="KW-1133">Transmembrane helix</keyword>
<evidence type="ECO:0000313" key="3">
    <source>
        <dbReference type="EMBL" id="SGY34796.1"/>
    </source>
</evidence>
<reference evidence="3 4" key="1">
    <citation type="submission" date="2016-11" db="EMBL/GenBank/DDBJ databases">
        <authorList>
            <person name="Jaros S."/>
            <person name="Januszkiewicz K."/>
            <person name="Wedrychowicz H."/>
        </authorList>
    </citation>
    <scope>NUCLEOTIDE SEQUENCE [LARGE SCALE GENOMIC DNA]</scope>
</reference>
<keyword evidence="4" id="KW-1185">Reference proteome</keyword>
<dbReference type="Proteomes" id="UP000249464">
    <property type="component" value="Unassembled WGS sequence"/>
</dbReference>
<feature type="region of interest" description="Disordered" evidence="1">
    <location>
        <begin position="194"/>
        <end position="268"/>
    </location>
</feature>
<dbReference type="EMBL" id="FQNC01000041">
    <property type="protein sequence ID" value="SGY34796.1"/>
    <property type="molecule type" value="Genomic_DNA"/>
</dbReference>
<evidence type="ECO:0000256" key="1">
    <source>
        <dbReference type="SAM" id="MobiDB-lite"/>
    </source>
</evidence>
<sequence length="268" mass="28410">MSGVYEPFIIVPPLTKCTTAYIVVGDGTPPYKVYPIASGSGNATSLENVPALTKAGAFPWRVDFSQGANLTWVVVDNSNRIGYSDFRVVRAQPATGITTCSKTVFGSGSKKSTRDAIVGGAVGGGVLLAAILVAYLVFRRYKKQRRLEEEFANLPPTRESTDSVQMSSPSRAAGVVRHGTFNLHHVQLNEGNTFDAPPRYVPPAPKRSFVGMRSSRPTSRRSGVVESEAEAAATATTTTLDTPAESTVATSTPGSARQGSPLVADTTR</sequence>
<gene>
    <name evidence="3" type="primary">BQ5605_C002g01684</name>
    <name evidence="3" type="ORF">BQ5605_C002G01684</name>
</gene>